<dbReference type="Proteomes" id="UP000581087">
    <property type="component" value="Unassembled WGS sequence"/>
</dbReference>
<dbReference type="PROSITE" id="PS51257">
    <property type="entry name" value="PROKAR_LIPOPROTEIN"/>
    <property type="match status" value="1"/>
</dbReference>
<proteinExistence type="predicted"/>
<reference evidence="2 5" key="2">
    <citation type="submission" date="2020-07" db="EMBL/GenBank/DDBJ databases">
        <title>Sequencing the genomes of 1000 actinobacteria strains.</title>
        <authorList>
            <person name="Klenk H.-P."/>
        </authorList>
    </citation>
    <scope>NUCLEOTIDE SEQUENCE [LARGE SCALE GENOMIC DNA]</scope>
    <source>
        <strain evidence="2 5">DSM 23870</strain>
    </source>
</reference>
<dbReference type="Proteomes" id="UP000292686">
    <property type="component" value="Unassembled WGS sequence"/>
</dbReference>
<organism evidence="3 4">
    <name type="scientific">Agromyces atrinae</name>
    <dbReference type="NCBI Taxonomy" id="592376"/>
    <lineage>
        <taxon>Bacteria</taxon>
        <taxon>Bacillati</taxon>
        <taxon>Actinomycetota</taxon>
        <taxon>Actinomycetes</taxon>
        <taxon>Micrococcales</taxon>
        <taxon>Microbacteriaceae</taxon>
        <taxon>Agromyces</taxon>
    </lineage>
</organism>
<comment type="caution">
    <text evidence="3">The sequence shown here is derived from an EMBL/GenBank/DDBJ whole genome shotgun (WGS) entry which is preliminary data.</text>
</comment>
<feature type="chain" id="PRO_5044089015" evidence="1">
    <location>
        <begin position="26"/>
        <end position="207"/>
    </location>
</feature>
<dbReference type="RefSeq" id="WP_129172603.1">
    <property type="nucleotide sequence ID" value="NZ_JACCBI010000001.1"/>
</dbReference>
<evidence type="ECO:0000256" key="1">
    <source>
        <dbReference type="SAM" id="SignalP"/>
    </source>
</evidence>
<dbReference type="AlphaFoldDB" id="A0A4Q2M8H6"/>
<evidence type="ECO:0000313" key="5">
    <source>
        <dbReference type="Proteomes" id="UP000581087"/>
    </source>
</evidence>
<evidence type="ECO:0000313" key="4">
    <source>
        <dbReference type="Proteomes" id="UP000292686"/>
    </source>
</evidence>
<gene>
    <name evidence="2" type="ORF">BJ972_001956</name>
    <name evidence="3" type="ORF">ESP50_03960</name>
</gene>
<evidence type="ECO:0000313" key="3">
    <source>
        <dbReference type="EMBL" id="RXZ88338.1"/>
    </source>
</evidence>
<protein>
    <submittedName>
        <fullName evidence="3">Uncharacterized protein</fullName>
    </submittedName>
</protein>
<keyword evidence="4" id="KW-1185">Reference proteome</keyword>
<dbReference type="OrthoDB" id="5121933at2"/>
<sequence>MDPRRTLIALAVCLALAGCSGPSEPTTTSSESAAPAADAAERLFRLHVDHDPIASTTQLAALSDIVVRGTVAGITDGAVDGGPDDASFVIPISVVEIAVAETIKGASSGTVYFADFVGPEIMRDALPIGTDVALYGYLFLEETPDGVIARAHASAGRPPGEPLYREAHPQGFVIELDGTLVWPFTSVTARGTLADALPGGPLTGSER</sequence>
<name>A0A4Q2M8H6_9MICO</name>
<accession>A0A4Q2M8H6</accession>
<evidence type="ECO:0000313" key="2">
    <source>
        <dbReference type="EMBL" id="NYD67437.1"/>
    </source>
</evidence>
<reference evidence="3 4" key="1">
    <citation type="submission" date="2019-01" db="EMBL/GenBank/DDBJ databases">
        <title>Agromyces.</title>
        <authorList>
            <person name="Li J."/>
        </authorList>
    </citation>
    <scope>NUCLEOTIDE SEQUENCE [LARGE SCALE GENOMIC DNA]</scope>
    <source>
        <strain evidence="3 4">DSM 23870</strain>
    </source>
</reference>
<dbReference type="EMBL" id="SDPM01000001">
    <property type="protein sequence ID" value="RXZ88338.1"/>
    <property type="molecule type" value="Genomic_DNA"/>
</dbReference>
<feature type="signal peptide" evidence="1">
    <location>
        <begin position="1"/>
        <end position="25"/>
    </location>
</feature>
<keyword evidence="1" id="KW-0732">Signal</keyword>
<dbReference type="EMBL" id="JACCBI010000001">
    <property type="protein sequence ID" value="NYD67437.1"/>
    <property type="molecule type" value="Genomic_DNA"/>
</dbReference>